<evidence type="ECO:0000313" key="2">
    <source>
        <dbReference type="Proteomes" id="UP000053676"/>
    </source>
</evidence>
<evidence type="ECO:0000313" key="1">
    <source>
        <dbReference type="EMBL" id="ETN72556.1"/>
    </source>
</evidence>
<keyword evidence="2" id="KW-1185">Reference proteome</keyword>
<dbReference type="EMBL" id="KI663873">
    <property type="protein sequence ID" value="ETN72556.1"/>
    <property type="molecule type" value="Genomic_DNA"/>
</dbReference>
<sequence>MYWYACPGSGKSNYGVKRGRRNHSVAGQKMFIIVQCQLPIFESYLDYSRTACTVTTTHEDSESQQPSYIRILNIPSVPMKQQRKLEGDRGEAEQSSHLQKINFDQFIRPIIDKKTTKLDESERATEKK</sequence>
<proteinExistence type="predicted"/>
<name>W2SUN9_NECAM</name>
<dbReference type="Proteomes" id="UP000053676">
    <property type="component" value="Unassembled WGS sequence"/>
</dbReference>
<reference evidence="2" key="1">
    <citation type="journal article" date="2014" name="Nat. Genet.">
        <title>Genome of the human hookworm Necator americanus.</title>
        <authorList>
            <person name="Tang Y.T."/>
            <person name="Gao X."/>
            <person name="Rosa B.A."/>
            <person name="Abubucker S."/>
            <person name="Hallsworth-Pepin K."/>
            <person name="Martin J."/>
            <person name="Tyagi R."/>
            <person name="Heizer E."/>
            <person name="Zhang X."/>
            <person name="Bhonagiri-Palsikar V."/>
            <person name="Minx P."/>
            <person name="Warren W.C."/>
            <person name="Wang Q."/>
            <person name="Zhan B."/>
            <person name="Hotez P.J."/>
            <person name="Sternberg P.W."/>
            <person name="Dougall A."/>
            <person name="Gaze S.T."/>
            <person name="Mulvenna J."/>
            <person name="Sotillo J."/>
            <person name="Ranganathan S."/>
            <person name="Rabelo E.M."/>
            <person name="Wilson R.K."/>
            <person name="Felgner P.L."/>
            <person name="Bethony J."/>
            <person name="Hawdon J.M."/>
            <person name="Gasser R.B."/>
            <person name="Loukas A."/>
            <person name="Mitreva M."/>
        </authorList>
    </citation>
    <scope>NUCLEOTIDE SEQUENCE [LARGE SCALE GENOMIC DNA]</scope>
</reference>
<gene>
    <name evidence="1" type="ORF">NECAME_04459</name>
</gene>
<dbReference type="AlphaFoldDB" id="W2SUN9"/>
<dbReference type="KEGG" id="nai:NECAME_04459"/>
<protein>
    <submittedName>
        <fullName evidence="1">Uncharacterized protein</fullName>
    </submittedName>
</protein>
<organism evidence="1 2">
    <name type="scientific">Necator americanus</name>
    <name type="common">Human hookworm</name>
    <dbReference type="NCBI Taxonomy" id="51031"/>
    <lineage>
        <taxon>Eukaryota</taxon>
        <taxon>Metazoa</taxon>
        <taxon>Ecdysozoa</taxon>
        <taxon>Nematoda</taxon>
        <taxon>Chromadorea</taxon>
        <taxon>Rhabditida</taxon>
        <taxon>Rhabditina</taxon>
        <taxon>Rhabditomorpha</taxon>
        <taxon>Strongyloidea</taxon>
        <taxon>Ancylostomatidae</taxon>
        <taxon>Bunostominae</taxon>
        <taxon>Necator</taxon>
    </lineage>
</organism>
<accession>W2SUN9</accession>